<accession>A0A518AV99</accession>
<gene>
    <name evidence="4" type="ORF">Pan181_48800</name>
</gene>
<dbReference type="InterPro" id="IPR013105">
    <property type="entry name" value="TPR_2"/>
</dbReference>
<dbReference type="Pfam" id="PF07719">
    <property type="entry name" value="TPR_2"/>
    <property type="match status" value="1"/>
</dbReference>
<organism evidence="4 5">
    <name type="scientific">Aeoliella mucimassa</name>
    <dbReference type="NCBI Taxonomy" id="2527972"/>
    <lineage>
        <taxon>Bacteria</taxon>
        <taxon>Pseudomonadati</taxon>
        <taxon>Planctomycetota</taxon>
        <taxon>Planctomycetia</taxon>
        <taxon>Pirellulales</taxon>
        <taxon>Lacipirellulaceae</taxon>
        <taxon>Aeoliella</taxon>
    </lineage>
</organism>
<dbReference type="KEGG" id="amuc:Pan181_48800"/>
<dbReference type="PANTHER" id="PTHR44858">
    <property type="entry name" value="TETRATRICOPEPTIDE REPEAT PROTEIN 6"/>
    <property type="match status" value="1"/>
</dbReference>
<keyword evidence="5" id="KW-1185">Reference proteome</keyword>
<sequence>MRSGSPLTLLISLLLLAAQAGCVSWRSLQPVPPSVSHGRRLARQGVAAMEVGQWDEAEELLREAIEKTPDDPEARCKLAEVLQRRGANAEALEHMAVASHLDAADPWTAVRAGELLLEAEDADRAIQQANRAIRLDQSLAAAWTLRGQAYAAQGDTTRAMADMQRALLLAPNEAGLLLESAKIYHQRQQHHQCLATLHRLQDVVGPGGESSAMLELEGRTYLALGRPRMATERLALAAERGSTNPELQTLLAQAQQSTVELSQLPKTPGGGQRL</sequence>
<evidence type="ECO:0000256" key="2">
    <source>
        <dbReference type="ARBA" id="ARBA00022803"/>
    </source>
</evidence>
<dbReference type="InterPro" id="IPR050498">
    <property type="entry name" value="Ycf3"/>
</dbReference>
<dbReference type="Gene3D" id="1.25.40.10">
    <property type="entry name" value="Tetratricopeptide repeat domain"/>
    <property type="match status" value="1"/>
</dbReference>
<name>A0A518AV99_9BACT</name>
<keyword evidence="1" id="KW-0677">Repeat</keyword>
<keyword evidence="2 3" id="KW-0802">TPR repeat</keyword>
<dbReference type="Proteomes" id="UP000315750">
    <property type="component" value="Chromosome"/>
</dbReference>
<dbReference type="EMBL" id="CP036278">
    <property type="protein sequence ID" value="QDU58641.1"/>
    <property type="molecule type" value="Genomic_DNA"/>
</dbReference>
<dbReference type="PANTHER" id="PTHR44858:SF1">
    <property type="entry name" value="UDP-N-ACETYLGLUCOSAMINE--PEPTIDE N-ACETYLGLUCOSAMINYLTRANSFERASE SPINDLY-RELATED"/>
    <property type="match status" value="1"/>
</dbReference>
<reference evidence="4 5" key="1">
    <citation type="submission" date="2019-02" db="EMBL/GenBank/DDBJ databases">
        <title>Deep-cultivation of Planctomycetes and their phenomic and genomic characterization uncovers novel biology.</title>
        <authorList>
            <person name="Wiegand S."/>
            <person name="Jogler M."/>
            <person name="Boedeker C."/>
            <person name="Pinto D."/>
            <person name="Vollmers J."/>
            <person name="Rivas-Marin E."/>
            <person name="Kohn T."/>
            <person name="Peeters S.H."/>
            <person name="Heuer A."/>
            <person name="Rast P."/>
            <person name="Oberbeckmann S."/>
            <person name="Bunk B."/>
            <person name="Jeske O."/>
            <person name="Meyerdierks A."/>
            <person name="Storesund J.E."/>
            <person name="Kallscheuer N."/>
            <person name="Luecker S."/>
            <person name="Lage O.M."/>
            <person name="Pohl T."/>
            <person name="Merkel B.J."/>
            <person name="Hornburger P."/>
            <person name="Mueller R.-W."/>
            <person name="Bruemmer F."/>
            <person name="Labrenz M."/>
            <person name="Spormann A.M."/>
            <person name="Op den Camp H."/>
            <person name="Overmann J."/>
            <person name="Amann R."/>
            <person name="Jetten M.S.M."/>
            <person name="Mascher T."/>
            <person name="Medema M.H."/>
            <person name="Devos D.P."/>
            <person name="Kaster A.-K."/>
            <person name="Ovreas L."/>
            <person name="Rohde M."/>
            <person name="Galperin M.Y."/>
            <person name="Jogler C."/>
        </authorList>
    </citation>
    <scope>NUCLEOTIDE SEQUENCE [LARGE SCALE GENOMIC DNA]</scope>
    <source>
        <strain evidence="4 5">Pan181</strain>
    </source>
</reference>
<evidence type="ECO:0000256" key="1">
    <source>
        <dbReference type="ARBA" id="ARBA00022737"/>
    </source>
</evidence>
<protein>
    <submittedName>
        <fullName evidence="4">Cellulose synthase subunit BcsC</fullName>
    </submittedName>
</protein>
<feature type="repeat" description="TPR" evidence="3">
    <location>
        <begin position="140"/>
        <end position="173"/>
    </location>
</feature>
<proteinExistence type="predicted"/>
<dbReference type="AlphaFoldDB" id="A0A518AV99"/>
<evidence type="ECO:0000313" key="4">
    <source>
        <dbReference type="EMBL" id="QDU58641.1"/>
    </source>
</evidence>
<evidence type="ECO:0000313" key="5">
    <source>
        <dbReference type="Proteomes" id="UP000315750"/>
    </source>
</evidence>
<dbReference type="Pfam" id="PF13432">
    <property type="entry name" value="TPR_16"/>
    <property type="match status" value="1"/>
</dbReference>
<dbReference type="InterPro" id="IPR019734">
    <property type="entry name" value="TPR_rpt"/>
</dbReference>
<dbReference type="PROSITE" id="PS50005">
    <property type="entry name" value="TPR"/>
    <property type="match status" value="2"/>
</dbReference>
<evidence type="ECO:0000256" key="3">
    <source>
        <dbReference type="PROSITE-ProRule" id="PRU00339"/>
    </source>
</evidence>
<dbReference type="RefSeq" id="WP_197528632.1">
    <property type="nucleotide sequence ID" value="NZ_CP036278.1"/>
</dbReference>
<dbReference type="SMART" id="SM00028">
    <property type="entry name" value="TPR"/>
    <property type="match status" value="3"/>
</dbReference>
<feature type="repeat" description="TPR" evidence="3">
    <location>
        <begin position="38"/>
        <end position="71"/>
    </location>
</feature>
<dbReference type="SUPFAM" id="SSF48452">
    <property type="entry name" value="TPR-like"/>
    <property type="match status" value="1"/>
</dbReference>
<dbReference type="InterPro" id="IPR011990">
    <property type="entry name" value="TPR-like_helical_dom_sf"/>
</dbReference>